<dbReference type="EMBL" id="SOFD01000028">
    <property type="protein sequence ID" value="TFB75998.1"/>
    <property type="molecule type" value="Genomic_DNA"/>
</dbReference>
<dbReference type="Proteomes" id="UP000298252">
    <property type="component" value="Unassembled WGS sequence"/>
</dbReference>
<dbReference type="InterPro" id="IPR020846">
    <property type="entry name" value="MFS_dom"/>
</dbReference>
<feature type="transmembrane region" description="Helical" evidence="5">
    <location>
        <begin position="361"/>
        <end position="383"/>
    </location>
</feature>
<feature type="transmembrane region" description="Helical" evidence="5">
    <location>
        <begin position="140"/>
        <end position="163"/>
    </location>
</feature>
<evidence type="ECO:0000313" key="8">
    <source>
        <dbReference type="EMBL" id="TFB75998.1"/>
    </source>
</evidence>
<evidence type="ECO:0000259" key="6">
    <source>
        <dbReference type="PROSITE" id="PS50850"/>
    </source>
</evidence>
<evidence type="ECO:0000313" key="9">
    <source>
        <dbReference type="Proteomes" id="UP000199639"/>
    </source>
</evidence>
<keyword evidence="2 5" id="KW-0812">Transmembrane</keyword>
<dbReference type="Pfam" id="PF07690">
    <property type="entry name" value="MFS_1"/>
    <property type="match status" value="1"/>
</dbReference>
<dbReference type="Proteomes" id="UP000199639">
    <property type="component" value="Unassembled WGS sequence"/>
</dbReference>
<dbReference type="SUPFAM" id="SSF103473">
    <property type="entry name" value="MFS general substrate transporter"/>
    <property type="match status" value="1"/>
</dbReference>
<dbReference type="AlphaFoldDB" id="A0A4R8V3D7"/>
<dbReference type="Gene3D" id="1.20.1250.20">
    <property type="entry name" value="MFS general substrate transporter like domains"/>
    <property type="match status" value="2"/>
</dbReference>
<reference evidence="8 10" key="2">
    <citation type="submission" date="2019-03" db="EMBL/GenBank/DDBJ databases">
        <title>Genomics of glacier-inhabiting Cryobacterium strains.</title>
        <authorList>
            <person name="Liu Q."/>
            <person name="Xin Y.-H."/>
        </authorList>
    </citation>
    <scope>NUCLEOTIDE SEQUENCE [LARGE SCALE GENOMIC DNA]</scope>
    <source>
        <strain evidence="8 10">Hh8</strain>
    </source>
</reference>
<feature type="transmembrane region" description="Helical" evidence="5">
    <location>
        <begin position="249"/>
        <end position="271"/>
    </location>
</feature>
<dbReference type="InterPro" id="IPR011701">
    <property type="entry name" value="MFS"/>
</dbReference>
<name>A0A4R8V3D7_9MICO</name>
<evidence type="ECO:0000256" key="1">
    <source>
        <dbReference type="ARBA" id="ARBA00004651"/>
    </source>
</evidence>
<organism evidence="7 9">
    <name type="scientific">Cryobacterium flavum</name>
    <dbReference type="NCBI Taxonomy" id="1424659"/>
    <lineage>
        <taxon>Bacteria</taxon>
        <taxon>Bacillati</taxon>
        <taxon>Actinomycetota</taxon>
        <taxon>Actinomycetes</taxon>
        <taxon>Micrococcales</taxon>
        <taxon>Microbacteriaceae</taxon>
        <taxon>Cryobacterium</taxon>
    </lineage>
</organism>
<protein>
    <submittedName>
        <fullName evidence="7 8">MFS transporter</fullName>
    </submittedName>
</protein>
<evidence type="ECO:0000256" key="2">
    <source>
        <dbReference type="ARBA" id="ARBA00022692"/>
    </source>
</evidence>
<feature type="transmembrane region" description="Helical" evidence="5">
    <location>
        <begin position="103"/>
        <end position="128"/>
    </location>
</feature>
<feature type="transmembrane region" description="Helical" evidence="5">
    <location>
        <begin position="304"/>
        <end position="324"/>
    </location>
</feature>
<proteinExistence type="predicted"/>
<evidence type="ECO:0000256" key="5">
    <source>
        <dbReference type="SAM" id="Phobius"/>
    </source>
</evidence>
<evidence type="ECO:0000256" key="4">
    <source>
        <dbReference type="ARBA" id="ARBA00023136"/>
    </source>
</evidence>
<dbReference type="PANTHER" id="PTHR43129:SF1">
    <property type="entry name" value="FOSMIDOMYCIN RESISTANCE PROTEIN"/>
    <property type="match status" value="1"/>
</dbReference>
<dbReference type="PANTHER" id="PTHR43129">
    <property type="entry name" value="FOSMIDOMYCIN RESISTANCE PROTEIN"/>
    <property type="match status" value="1"/>
</dbReference>
<comment type="subcellular location">
    <subcellularLocation>
        <location evidence="1">Cell membrane</location>
        <topology evidence="1">Multi-pass membrane protein</topology>
    </subcellularLocation>
</comment>
<dbReference type="GO" id="GO:0022857">
    <property type="term" value="F:transmembrane transporter activity"/>
    <property type="evidence" value="ECO:0007669"/>
    <property type="project" value="InterPro"/>
</dbReference>
<feature type="transmembrane region" description="Helical" evidence="5">
    <location>
        <begin position="336"/>
        <end position="355"/>
    </location>
</feature>
<evidence type="ECO:0000313" key="10">
    <source>
        <dbReference type="Proteomes" id="UP000298252"/>
    </source>
</evidence>
<feature type="transmembrane region" description="Helical" evidence="5">
    <location>
        <begin position="77"/>
        <end position="97"/>
    </location>
</feature>
<keyword evidence="3 5" id="KW-1133">Transmembrane helix</keyword>
<gene>
    <name evidence="8" type="ORF">E3O21_11050</name>
    <name evidence="7" type="ORF">SAMN05216368_109142</name>
</gene>
<dbReference type="GO" id="GO:0005886">
    <property type="term" value="C:plasma membrane"/>
    <property type="evidence" value="ECO:0007669"/>
    <property type="project" value="UniProtKB-SubCell"/>
</dbReference>
<dbReference type="PROSITE" id="PS50850">
    <property type="entry name" value="MFS"/>
    <property type="match status" value="1"/>
</dbReference>
<feature type="domain" description="Major facilitator superfamily (MFS) profile" evidence="6">
    <location>
        <begin position="16"/>
        <end position="395"/>
    </location>
</feature>
<evidence type="ECO:0000256" key="3">
    <source>
        <dbReference type="ARBA" id="ARBA00022989"/>
    </source>
</evidence>
<dbReference type="InterPro" id="IPR036259">
    <property type="entry name" value="MFS_trans_sf"/>
</dbReference>
<evidence type="ECO:0000313" key="7">
    <source>
        <dbReference type="EMBL" id="SDO05258.1"/>
    </source>
</evidence>
<feature type="transmembrane region" description="Helical" evidence="5">
    <location>
        <begin position="45"/>
        <end position="65"/>
    </location>
</feature>
<dbReference type="EMBL" id="FNIB01000009">
    <property type="protein sequence ID" value="SDO05258.1"/>
    <property type="molecule type" value="Genomic_DNA"/>
</dbReference>
<feature type="transmembrane region" description="Helical" evidence="5">
    <location>
        <begin position="169"/>
        <end position="191"/>
    </location>
</feature>
<keyword evidence="4 5" id="KW-0472">Membrane</keyword>
<dbReference type="RefSeq" id="WP_092341441.1">
    <property type="nucleotide sequence ID" value="NZ_FNIB01000009.1"/>
</dbReference>
<reference evidence="7 9" key="1">
    <citation type="submission" date="2016-10" db="EMBL/GenBank/DDBJ databases">
        <authorList>
            <person name="Varghese N."/>
            <person name="Submissions S."/>
        </authorList>
    </citation>
    <scope>NUCLEOTIDE SEQUENCE [LARGE SCALE GENOMIC DNA]</scope>
    <source>
        <strain evidence="7 9">CGMCC 1.11215</strain>
    </source>
</reference>
<keyword evidence="10" id="KW-1185">Reference proteome</keyword>
<feature type="transmembrane region" description="Helical" evidence="5">
    <location>
        <begin position="278"/>
        <end position="298"/>
    </location>
</feature>
<feature type="transmembrane region" description="Helical" evidence="5">
    <location>
        <begin position="212"/>
        <end position="237"/>
    </location>
</feature>
<sequence>MPHVITRPGSISGMWIAVLLALTHAANDALTAVLGALLPTLEVKFSASPILLAVLVAVFSISSSAPQPVLGSVADRVGLRQIAAIGVALAAITLSLIGVAPTVLVLILLLLLGGLGSAALHPISTSIVGGAASKNPSLAVGLFTAGGMVGFAIGPVLILYLISQFGIHMTPWLMVPGLILAVLVYLLLPDFEPHAIRRTRLRLVKSAFNRQTIFLTLASTLINLAFLTYTSAVPLWLVNEHRIETNAPLLGWTLAAFSIAAALGAVAGGVMSPRIGGITTTVASLLAATAAFLVVLLLPAGGGTLIAGAVAGFMLYASQPLLIVAAQTLNPNAPTAAAGVVIGIGSGLAGLLYIGSGILQGMIGLIPAMQLNFLLLIPAALIATRGLRVATDKSR</sequence>
<accession>A0A4R8V3D7</accession>